<accession>A0ABQ9I0E4</accession>
<evidence type="ECO:0000313" key="2">
    <source>
        <dbReference type="Proteomes" id="UP001159363"/>
    </source>
</evidence>
<feature type="non-terminal residue" evidence="1">
    <location>
        <position position="63"/>
    </location>
</feature>
<gene>
    <name evidence="1" type="ORF">PR048_009595</name>
</gene>
<proteinExistence type="predicted"/>
<evidence type="ECO:0000313" key="1">
    <source>
        <dbReference type="EMBL" id="KAJ8890088.1"/>
    </source>
</evidence>
<keyword evidence="2" id="KW-1185">Reference proteome</keyword>
<protein>
    <submittedName>
        <fullName evidence="1">Uncharacterized protein</fullName>
    </submittedName>
</protein>
<dbReference type="EMBL" id="JARBHB010000003">
    <property type="protein sequence ID" value="KAJ8890088.1"/>
    <property type="molecule type" value="Genomic_DNA"/>
</dbReference>
<name>A0ABQ9I0E4_9NEOP</name>
<comment type="caution">
    <text evidence="1">The sequence shown here is derived from an EMBL/GenBank/DDBJ whole genome shotgun (WGS) entry which is preliminary data.</text>
</comment>
<dbReference type="Proteomes" id="UP001159363">
    <property type="component" value="Chromosome 3"/>
</dbReference>
<organism evidence="1 2">
    <name type="scientific">Dryococelus australis</name>
    <dbReference type="NCBI Taxonomy" id="614101"/>
    <lineage>
        <taxon>Eukaryota</taxon>
        <taxon>Metazoa</taxon>
        <taxon>Ecdysozoa</taxon>
        <taxon>Arthropoda</taxon>
        <taxon>Hexapoda</taxon>
        <taxon>Insecta</taxon>
        <taxon>Pterygota</taxon>
        <taxon>Neoptera</taxon>
        <taxon>Polyneoptera</taxon>
        <taxon>Phasmatodea</taxon>
        <taxon>Verophasmatodea</taxon>
        <taxon>Anareolatae</taxon>
        <taxon>Phasmatidae</taxon>
        <taxon>Eurycanthinae</taxon>
        <taxon>Dryococelus</taxon>
    </lineage>
</organism>
<sequence length="63" mass="7303">MRQTATPVFAESLLFTDKATFEDSIANFHNTRQEFLANVLPQLLEDMPLEVRVKPFRVSLEYS</sequence>
<reference evidence="1 2" key="1">
    <citation type="submission" date="2023-02" db="EMBL/GenBank/DDBJ databases">
        <title>LHISI_Scaffold_Assembly.</title>
        <authorList>
            <person name="Stuart O.P."/>
            <person name="Cleave R."/>
            <person name="Magrath M.J.L."/>
            <person name="Mikheyev A.S."/>
        </authorList>
    </citation>
    <scope>NUCLEOTIDE SEQUENCE [LARGE SCALE GENOMIC DNA]</scope>
    <source>
        <strain evidence="1">Daus_M_001</strain>
        <tissue evidence="1">Leg muscle</tissue>
    </source>
</reference>